<feature type="transmembrane region" description="Helical" evidence="1">
    <location>
        <begin position="162"/>
        <end position="187"/>
    </location>
</feature>
<gene>
    <name evidence="2" type="ordered locus">DNO_1104</name>
</gene>
<dbReference type="STRING" id="246195.DNO_1104"/>
<keyword evidence="3" id="KW-1185">Reference proteome</keyword>
<accession>A5EXQ1</accession>
<dbReference type="AlphaFoldDB" id="A5EXQ1"/>
<feature type="transmembrane region" description="Helical" evidence="1">
    <location>
        <begin position="241"/>
        <end position="262"/>
    </location>
</feature>
<protein>
    <submittedName>
        <fullName evidence="2">Hypothetical membrane protein</fullName>
    </submittedName>
</protein>
<feature type="transmembrane region" description="Helical" evidence="1">
    <location>
        <begin position="40"/>
        <end position="70"/>
    </location>
</feature>
<proteinExistence type="predicted"/>
<reference evidence="2 3" key="1">
    <citation type="journal article" date="2007" name="Nat. Biotechnol.">
        <title>Genome sequence and identification of candidate vaccine antigens from the animal pathogen Dichelobacter nodosus.</title>
        <authorList>
            <person name="Myers G.S."/>
            <person name="Parker D."/>
            <person name="Al-Hasani K."/>
            <person name="Kennan R.M."/>
            <person name="Seemann T."/>
            <person name="Ren Q."/>
            <person name="Badger J.H."/>
            <person name="Selengut J.D."/>
            <person name="Deboy R.T."/>
            <person name="Tettelin H."/>
            <person name="Boyce J.D."/>
            <person name="McCarl V.P."/>
            <person name="Han X."/>
            <person name="Nelson W.C."/>
            <person name="Madupu R."/>
            <person name="Mohamoud Y."/>
            <person name="Holley T."/>
            <person name="Fedorova N."/>
            <person name="Khouri H."/>
            <person name="Bottomley S.P."/>
            <person name="Whittington R.J."/>
            <person name="Adler B."/>
            <person name="Songer J.G."/>
            <person name="Rood J.I."/>
            <person name="Paulsen I.T."/>
        </authorList>
    </citation>
    <scope>NUCLEOTIDE SEQUENCE [LARGE SCALE GENOMIC DNA]</scope>
    <source>
        <strain evidence="2 3">VCS1703A</strain>
    </source>
</reference>
<keyword evidence="1" id="KW-1133">Transmembrane helix</keyword>
<sequence length="272" mass="31744">MKQEITLLAVPDKRPISEVKEWFFDGYALIMREKIFWLRFFGISFFLFLMTAFLGNLCAAALSVTGIVFLQRLAATILWTATTLLTQIAACRAMAIIACRERPHLNVFLWWKEAREQPIFGHYLLFLVSLELIFSVFHHYFFTESFFIIENNRVVLASAETVLPLFLFYLGARGIVMTFTWAMIPLLSDCSSAQLRTLLTLHWRGTWKNGVNLMLLMLIVLVIMFVLLIFLAIVFSIFNFFSVFIFLFALIWFFPMMLAWSFSASRHIFTTW</sequence>
<keyword evidence="1" id="KW-0812">Transmembrane</keyword>
<evidence type="ECO:0000313" key="3">
    <source>
        <dbReference type="Proteomes" id="UP000000248"/>
    </source>
</evidence>
<keyword evidence="1" id="KW-0472">Membrane</keyword>
<dbReference type="KEGG" id="dno:DNO_1104"/>
<feature type="transmembrane region" description="Helical" evidence="1">
    <location>
        <begin position="213"/>
        <end position="235"/>
    </location>
</feature>
<feature type="transmembrane region" description="Helical" evidence="1">
    <location>
        <begin position="76"/>
        <end position="99"/>
    </location>
</feature>
<name>A5EXQ1_DICNV</name>
<evidence type="ECO:0000313" key="2">
    <source>
        <dbReference type="EMBL" id="ABQ13497.1"/>
    </source>
</evidence>
<dbReference type="EMBL" id="CP000513">
    <property type="protein sequence ID" value="ABQ13497.1"/>
    <property type="molecule type" value="Genomic_DNA"/>
</dbReference>
<dbReference type="Proteomes" id="UP000000248">
    <property type="component" value="Chromosome"/>
</dbReference>
<feature type="transmembrane region" description="Helical" evidence="1">
    <location>
        <begin position="120"/>
        <end position="142"/>
    </location>
</feature>
<evidence type="ECO:0000256" key="1">
    <source>
        <dbReference type="SAM" id="Phobius"/>
    </source>
</evidence>
<dbReference type="RefSeq" id="WP_012031408.1">
    <property type="nucleotide sequence ID" value="NC_009446.1"/>
</dbReference>
<dbReference type="HOGENOM" id="CLU_1022080_0_0_6"/>
<organism evidence="2 3">
    <name type="scientific">Dichelobacter nodosus (strain VCS1703A)</name>
    <dbReference type="NCBI Taxonomy" id="246195"/>
    <lineage>
        <taxon>Bacteria</taxon>
        <taxon>Pseudomonadati</taxon>
        <taxon>Pseudomonadota</taxon>
        <taxon>Gammaproteobacteria</taxon>
        <taxon>Cardiobacteriales</taxon>
        <taxon>Cardiobacteriaceae</taxon>
        <taxon>Dichelobacter</taxon>
    </lineage>
</organism>